<dbReference type="EMBL" id="AEQN01000005">
    <property type="protein sequence ID" value="EFV02762.1"/>
    <property type="molecule type" value="Genomic_DNA"/>
</dbReference>
<protein>
    <submittedName>
        <fullName evidence="2">Uncharacterized protein</fullName>
    </submittedName>
</protein>
<keyword evidence="1" id="KW-0812">Transmembrane</keyword>
<dbReference type="HOGENOM" id="CLU_2919179_0_0_9"/>
<comment type="caution">
    <text evidence="2">The sequence shown here is derived from an EMBL/GenBank/DDBJ whole genome shotgun (WGS) entry which is preliminary data.</text>
</comment>
<reference evidence="2 3" key="1">
    <citation type="submission" date="2010-12" db="EMBL/GenBank/DDBJ databases">
        <authorList>
            <person name="Muzny D."/>
            <person name="Qin X."/>
            <person name="Deng J."/>
            <person name="Jiang H."/>
            <person name="Liu Y."/>
            <person name="Qu J."/>
            <person name="Song X.-Z."/>
            <person name="Zhang L."/>
            <person name="Thornton R."/>
            <person name="Coyle M."/>
            <person name="Francisco L."/>
            <person name="Jackson L."/>
            <person name="Javaid M."/>
            <person name="Korchina V."/>
            <person name="Kovar C."/>
            <person name="Mata R."/>
            <person name="Mathew T."/>
            <person name="Ngo R."/>
            <person name="Nguyen L."/>
            <person name="Nguyen N."/>
            <person name="Okwuonu G."/>
            <person name="Ongeri F."/>
            <person name="Pham C."/>
            <person name="Simmons D."/>
            <person name="Wilczek-Boney K."/>
            <person name="Hale W."/>
            <person name="Jakkamsetti A."/>
            <person name="Pham P."/>
            <person name="Ruth R."/>
            <person name="San Lucas F."/>
            <person name="Warren J."/>
            <person name="Zhang J."/>
            <person name="Zhao Z."/>
            <person name="Zhou C."/>
            <person name="Zhu D."/>
            <person name="Lee S."/>
            <person name="Bess C."/>
            <person name="Blankenburg K."/>
            <person name="Forbes L."/>
            <person name="Fu Q."/>
            <person name="Gubbala S."/>
            <person name="Hirani K."/>
            <person name="Jayaseelan J.C."/>
            <person name="Lara F."/>
            <person name="Munidasa M."/>
            <person name="Palculict T."/>
            <person name="Patil S."/>
            <person name="Pu L.-L."/>
            <person name="Saada N."/>
            <person name="Tang L."/>
            <person name="Weissenberger G."/>
            <person name="Zhu Y."/>
            <person name="Hemphill L."/>
            <person name="Shang Y."/>
            <person name="Youmans B."/>
            <person name="Ayvaz T."/>
            <person name="Ross M."/>
            <person name="Santibanez J."/>
            <person name="Aqrawi P."/>
            <person name="Gross S."/>
            <person name="Joshi V."/>
            <person name="Fowler G."/>
            <person name="Nazareth L."/>
            <person name="Reid J."/>
            <person name="Worley K."/>
            <person name="Petrosino J."/>
            <person name="Highlander S."/>
            <person name="Gibbs R."/>
        </authorList>
    </citation>
    <scope>NUCLEOTIDE SEQUENCE [LARGE SCALE GENOMIC DNA]</scope>
    <source>
        <strain evidence="2 3">ATCC 23263</strain>
    </source>
</reference>
<dbReference type="AlphaFoldDB" id="E6ME03"/>
<evidence type="ECO:0000256" key="1">
    <source>
        <dbReference type="SAM" id="Phobius"/>
    </source>
</evidence>
<keyword evidence="1" id="KW-0472">Membrane</keyword>
<keyword evidence="1" id="KW-1133">Transmembrane helix</keyword>
<accession>E6ME03</accession>
<gene>
    <name evidence="2" type="ORF">HMP0721_0236</name>
</gene>
<keyword evidence="3" id="KW-1185">Reference proteome</keyword>
<evidence type="ECO:0000313" key="2">
    <source>
        <dbReference type="EMBL" id="EFV02762.1"/>
    </source>
</evidence>
<organism evidence="2 3">
    <name type="scientific">Pseudoramibacter alactolyticus ATCC 23263</name>
    <dbReference type="NCBI Taxonomy" id="887929"/>
    <lineage>
        <taxon>Bacteria</taxon>
        <taxon>Bacillati</taxon>
        <taxon>Bacillota</taxon>
        <taxon>Clostridia</taxon>
        <taxon>Eubacteriales</taxon>
        <taxon>Eubacteriaceae</taxon>
        <taxon>Pseudoramibacter</taxon>
    </lineage>
</organism>
<proteinExistence type="predicted"/>
<dbReference type="Proteomes" id="UP000004754">
    <property type="component" value="Unassembled WGS sequence"/>
</dbReference>
<feature type="transmembrane region" description="Helical" evidence="1">
    <location>
        <begin position="30"/>
        <end position="52"/>
    </location>
</feature>
<name>E6ME03_9FIRM</name>
<dbReference type="RefSeq" id="WP_006597654.1">
    <property type="nucleotide sequence ID" value="NZ_GL622359.1"/>
</dbReference>
<sequence>MDHWVPLLVLAFLWLALSKGVEHKNRQTGQIRICLFGADVIQILLNVFALLIPNGAGGFAS</sequence>
<evidence type="ECO:0000313" key="3">
    <source>
        <dbReference type="Proteomes" id="UP000004754"/>
    </source>
</evidence>